<protein>
    <submittedName>
        <fullName evidence="5">Amino acid ABC transporter substrate-binding protein (PAAT family)</fullName>
    </submittedName>
</protein>
<dbReference type="InterPro" id="IPR001320">
    <property type="entry name" value="Iontro_rcpt_C"/>
</dbReference>
<evidence type="ECO:0000256" key="2">
    <source>
        <dbReference type="SAM" id="SignalP"/>
    </source>
</evidence>
<dbReference type="OrthoDB" id="7248418at2"/>
<keyword evidence="6" id="KW-1185">Reference proteome</keyword>
<dbReference type="CDD" id="cd13530">
    <property type="entry name" value="PBP2_peptides_like"/>
    <property type="match status" value="1"/>
</dbReference>
<evidence type="ECO:0000259" key="4">
    <source>
        <dbReference type="SMART" id="SM00079"/>
    </source>
</evidence>
<dbReference type="Pfam" id="PF00497">
    <property type="entry name" value="SBP_bac_3"/>
    <property type="match status" value="1"/>
</dbReference>
<dbReference type="SMART" id="SM00079">
    <property type="entry name" value="PBPe"/>
    <property type="match status" value="1"/>
</dbReference>
<name>A0A2S4MEB5_9HYPH</name>
<dbReference type="InterPro" id="IPR001638">
    <property type="entry name" value="Solute-binding_3/MltF_N"/>
</dbReference>
<dbReference type="GO" id="GO:0015276">
    <property type="term" value="F:ligand-gated monoatomic ion channel activity"/>
    <property type="evidence" value="ECO:0007669"/>
    <property type="project" value="InterPro"/>
</dbReference>
<dbReference type="Proteomes" id="UP000236919">
    <property type="component" value="Unassembled WGS sequence"/>
</dbReference>
<dbReference type="EMBL" id="PQFZ01000004">
    <property type="protein sequence ID" value="POR53088.1"/>
    <property type="molecule type" value="Genomic_DNA"/>
</dbReference>
<dbReference type="RefSeq" id="WP_103717624.1">
    <property type="nucleotide sequence ID" value="NZ_PQFZ01000004.1"/>
</dbReference>
<evidence type="ECO:0000256" key="1">
    <source>
        <dbReference type="ARBA" id="ARBA00022729"/>
    </source>
</evidence>
<feature type="signal peptide" evidence="2">
    <location>
        <begin position="1"/>
        <end position="22"/>
    </location>
</feature>
<sequence>MKTGIAGALVVGLWAATPTAQAQTLFKVGITPAGQPASGLNPETKAPEGFAVEIMQAVSADAGLSLQFQAMPFGELQQALIERRIDAIAGSFGITPERQKVVDFTHPYGSYRDVLIVKASNNAAFKSVADLKGMKIATSRGSSYVKPLEDAGAEISLSATPPESIAKLQAGSVEGLVDNGLQANFLLRMSGDTGLRTVASYQPILVGHLAFAVRKGDADLLMKIDRSLSKLEAAGTVAAIKTKWGLD</sequence>
<dbReference type="PANTHER" id="PTHR35936">
    <property type="entry name" value="MEMBRANE-BOUND LYTIC MUREIN TRANSGLYCOSYLASE F"/>
    <property type="match status" value="1"/>
</dbReference>
<dbReference type="SUPFAM" id="SSF53850">
    <property type="entry name" value="Periplasmic binding protein-like II"/>
    <property type="match status" value="1"/>
</dbReference>
<proteinExistence type="predicted"/>
<comment type="caution">
    <text evidence="5">The sequence shown here is derived from an EMBL/GenBank/DDBJ whole genome shotgun (WGS) entry which is preliminary data.</text>
</comment>
<accession>A0A2S4MEB5</accession>
<evidence type="ECO:0000313" key="5">
    <source>
        <dbReference type="EMBL" id="POR53088.1"/>
    </source>
</evidence>
<feature type="domain" description="Solute-binding protein family 3/N-terminal" evidence="3">
    <location>
        <begin position="25"/>
        <end position="247"/>
    </location>
</feature>
<evidence type="ECO:0000259" key="3">
    <source>
        <dbReference type="SMART" id="SM00062"/>
    </source>
</evidence>
<dbReference type="PANTHER" id="PTHR35936:SF17">
    <property type="entry name" value="ARGININE-BINDING EXTRACELLULAR PROTEIN ARTP"/>
    <property type="match status" value="1"/>
</dbReference>
<feature type="domain" description="Ionotropic glutamate receptor C-terminal" evidence="4">
    <location>
        <begin position="25"/>
        <end position="247"/>
    </location>
</feature>
<keyword evidence="1 2" id="KW-0732">Signal</keyword>
<dbReference type="SMART" id="SM00062">
    <property type="entry name" value="PBPb"/>
    <property type="match status" value="1"/>
</dbReference>
<reference evidence="5 6" key="1">
    <citation type="submission" date="2018-01" db="EMBL/GenBank/DDBJ databases">
        <title>Genomic Encyclopedia of Type Strains, Phase III (KMG-III): the genomes of soil and plant-associated and newly described type strains.</title>
        <authorList>
            <person name="Whitman W."/>
        </authorList>
    </citation>
    <scope>NUCLEOTIDE SEQUENCE [LARGE SCALE GENOMIC DNA]</scope>
    <source>
        <strain evidence="5 6">1131</strain>
    </source>
</reference>
<feature type="chain" id="PRO_5015621154" evidence="2">
    <location>
        <begin position="23"/>
        <end position="247"/>
    </location>
</feature>
<organism evidence="5 6">
    <name type="scientific">Bosea psychrotolerans</name>
    <dbReference type="NCBI Taxonomy" id="1871628"/>
    <lineage>
        <taxon>Bacteria</taxon>
        <taxon>Pseudomonadati</taxon>
        <taxon>Pseudomonadota</taxon>
        <taxon>Alphaproteobacteria</taxon>
        <taxon>Hyphomicrobiales</taxon>
        <taxon>Boseaceae</taxon>
        <taxon>Bosea</taxon>
    </lineage>
</organism>
<evidence type="ECO:0000313" key="6">
    <source>
        <dbReference type="Proteomes" id="UP000236919"/>
    </source>
</evidence>
<dbReference type="Gene3D" id="3.40.190.10">
    <property type="entry name" value="Periplasmic binding protein-like II"/>
    <property type="match status" value="2"/>
</dbReference>
<gene>
    <name evidence="5" type="ORF">CYD53_10463</name>
</gene>
<dbReference type="AlphaFoldDB" id="A0A2S4MEB5"/>
<dbReference type="GO" id="GO:0016020">
    <property type="term" value="C:membrane"/>
    <property type="evidence" value="ECO:0007669"/>
    <property type="project" value="InterPro"/>
</dbReference>